<keyword evidence="3" id="KW-1185">Reference proteome</keyword>
<sequence length="212" mass="23711">MKLLYSRNPNPRLAVATARFLRAPVEFEFAAPLAPGQAERYRPLNPALRVPILVYDDGTSLWEADAIACRLSREVGSQFWRTGLAEPGMIQWISWGKQNFVRACDMVQFEYVTKQRYGLGRVEAGEVAKGLELFAESAPLLDSQLAERPWLLPDGISYADFRMASFLPHHGIAGLPLRDYPAISAWYARIEALQPWADPFAGLDAPELPPVP</sequence>
<dbReference type="InterPro" id="IPR036249">
    <property type="entry name" value="Thioredoxin-like_sf"/>
</dbReference>
<dbReference type="InterPro" id="IPR036282">
    <property type="entry name" value="Glutathione-S-Trfase_C_sf"/>
</dbReference>
<dbReference type="STRING" id="743721.Psesu_2714"/>
<dbReference type="RefSeq" id="WP_013536367.1">
    <property type="nucleotide sequence ID" value="NC_014924.1"/>
</dbReference>
<dbReference type="KEGG" id="psu:Psesu_2714"/>
<dbReference type="PANTHER" id="PTHR44051:SF8">
    <property type="entry name" value="GLUTATHIONE S-TRANSFERASE GSTA"/>
    <property type="match status" value="1"/>
</dbReference>
<dbReference type="OrthoDB" id="5958450at2"/>
<keyword evidence="2" id="KW-0808">Transferase</keyword>
<dbReference type="InterPro" id="IPR004046">
    <property type="entry name" value="GST_C"/>
</dbReference>
<accession>E6WW50</accession>
<gene>
    <name evidence="2" type="ordered locus">Psesu_2714</name>
</gene>
<dbReference type="SUPFAM" id="SSF47616">
    <property type="entry name" value="GST C-terminal domain-like"/>
    <property type="match status" value="1"/>
</dbReference>
<dbReference type="SUPFAM" id="SSF52833">
    <property type="entry name" value="Thioredoxin-like"/>
    <property type="match status" value="1"/>
</dbReference>
<dbReference type="Gene3D" id="1.20.1050.10">
    <property type="match status" value="1"/>
</dbReference>
<dbReference type="PANTHER" id="PTHR44051">
    <property type="entry name" value="GLUTATHIONE S-TRANSFERASE-RELATED"/>
    <property type="match status" value="1"/>
</dbReference>
<dbReference type="InterPro" id="IPR010987">
    <property type="entry name" value="Glutathione-S-Trfase_C-like"/>
</dbReference>
<organism evidence="2 3">
    <name type="scientific">Pseudoxanthomonas suwonensis (strain 11-1)</name>
    <dbReference type="NCBI Taxonomy" id="743721"/>
    <lineage>
        <taxon>Bacteria</taxon>
        <taxon>Pseudomonadati</taxon>
        <taxon>Pseudomonadota</taxon>
        <taxon>Gammaproteobacteria</taxon>
        <taxon>Lysobacterales</taxon>
        <taxon>Lysobacteraceae</taxon>
        <taxon>Pseudoxanthomonas</taxon>
    </lineage>
</organism>
<dbReference type="HOGENOM" id="CLU_011226_6_0_6"/>
<evidence type="ECO:0000259" key="1">
    <source>
        <dbReference type="PROSITE" id="PS50405"/>
    </source>
</evidence>
<protein>
    <submittedName>
        <fullName evidence="2">Glutathione S-transferase domain</fullName>
    </submittedName>
</protein>
<proteinExistence type="predicted"/>
<dbReference type="AlphaFoldDB" id="E6WW50"/>
<evidence type="ECO:0000313" key="3">
    <source>
        <dbReference type="Proteomes" id="UP000008632"/>
    </source>
</evidence>
<feature type="domain" description="GST C-terminal" evidence="1">
    <location>
        <begin position="82"/>
        <end position="212"/>
    </location>
</feature>
<name>E6WW50_PSEUU</name>
<reference evidence="2 3" key="1">
    <citation type="submission" date="2011-01" db="EMBL/GenBank/DDBJ databases">
        <title>Complete sequence of Pseudoxanthomonas suwonensis 11-1.</title>
        <authorList>
            <consortium name="US DOE Joint Genome Institute"/>
            <person name="Lucas S."/>
            <person name="Copeland A."/>
            <person name="Lapidus A."/>
            <person name="Cheng J.-F."/>
            <person name="Goodwin L."/>
            <person name="Pitluck S."/>
            <person name="Teshima H."/>
            <person name="Detter J.C."/>
            <person name="Han C."/>
            <person name="Tapia R."/>
            <person name="Land M."/>
            <person name="Hauser L."/>
            <person name="Kyrpides N."/>
            <person name="Ivanova N."/>
            <person name="Ovchinnikova G."/>
            <person name="Siebers A.K."/>
            <person name="Allgaier M."/>
            <person name="Thelen M.P."/>
            <person name="Hugenholtz P."/>
            <person name="Gladden J."/>
            <person name="Woyke T."/>
        </authorList>
    </citation>
    <scope>NUCLEOTIDE SEQUENCE [LARGE SCALE GENOMIC DNA]</scope>
    <source>
        <strain evidence="3">11-1</strain>
    </source>
</reference>
<dbReference type="eggNOG" id="COG0625">
    <property type="taxonomic scope" value="Bacteria"/>
</dbReference>
<dbReference type="PROSITE" id="PS50405">
    <property type="entry name" value="GST_CTER"/>
    <property type="match status" value="1"/>
</dbReference>
<dbReference type="Proteomes" id="UP000008632">
    <property type="component" value="Chromosome"/>
</dbReference>
<evidence type="ECO:0000313" key="2">
    <source>
        <dbReference type="EMBL" id="ADV28541.1"/>
    </source>
</evidence>
<dbReference type="Pfam" id="PF00043">
    <property type="entry name" value="GST_C"/>
    <property type="match status" value="1"/>
</dbReference>
<dbReference type="CDD" id="cd00570">
    <property type="entry name" value="GST_N_family"/>
    <property type="match status" value="1"/>
</dbReference>
<dbReference type="GO" id="GO:0016740">
    <property type="term" value="F:transferase activity"/>
    <property type="evidence" value="ECO:0007669"/>
    <property type="project" value="UniProtKB-KW"/>
</dbReference>
<dbReference type="EMBL" id="CP002446">
    <property type="protein sequence ID" value="ADV28541.1"/>
    <property type="molecule type" value="Genomic_DNA"/>
</dbReference>
<dbReference type="Gene3D" id="3.40.30.10">
    <property type="entry name" value="Glutaredoxin"/>
    <property type="match status" value="1"/>
</dbReference>